<dbReference type="PATRIC" id="fig|136857.5.peg.2053"/>
<name>A0A0G3H9P9_9CORY</name>
<reference evidence="12" key="2">
    <citation type="submission" date="2015-05" db="EMBL/GenBank/DDBJ databases">
        <title>Complete genome sequence of Corynebacterium testudinoris DSM 44614, recovered from necrotic lesions in the mouth of a tortoise.</title>
        <authorList>
            <person name="Ruckert C."/>
            <person name="Albersmeier A."/>
            <person name="Winkler A."/>
            <person name="Tauch A."/>
        </authorList>
    </citation>
    <scope>NUCLEOTIDE SEQUENCE [LARGE SCALE GENOMIC DNA]</scope>
    <source>
        <strain evidence="12">DSM 44614</strain>
    </source>
</reference>
<dbReference type="OrthoDB" id="9802264at2"/>
<dbReference type="EC" id="7.6.2.9" evidence="9"/>
<evidence type="ECO:0000256" key="6">
    <source>
        <dbReference type="ARBA" id="ARBA00023004"/>
    </source>
</evidence>
<dbReference type="InterPro" id="IPR050093">
    <property type="entry name" value="ABC_SmlMolc_Importer"/>
</dbReference>
<reference evidence="11 12" key="1">
    <citation type="journal article" date="2015" name="Genome Announc.">
        <title>Complete Genome Sequence of the Type Strain Corynebacterium testudinoris DSM 44614, Recovered from Necrotic Lesions in the Mouth of a Tortoise.</title>
        <authorList>
            <person name="Ruckert C."/>
            <person name="Kriete M."/>
            <person name="Jaenicke S."/>
            <person name="Winkler A."/>
            <person name="Tauch A."/>
        </authorList>
    </citation>
    <scope>NUCLEOTIDE SEQUENCE [LARGE SCALE GENOMIC DNA]</scope>
    <source>
        <strain evidence="11 12">DSM 44614</strain>
    </source>
</reference>
<dbReference type="GO" id="GO:0043190">
    <property type="term" value="C:ATP-binding cassette (ABC) transporter complex"/>
    <property type="evidence" value="ECO:0007669"/>
    <property type="project" value="InterPro"/>
</dbReference>
<evidence type="ECO:0000313" key="12">
    <source>
        <dbReference type="Proteomes" id="UP000035540"/>
    </source>
</evidence>
<organism evidence="11 12">
    <name type="scientific">Corynebacterium testudinoris</name>
    <dbReference type="NCBI Taxonomy" id="136857"/>
    <lineage>
        <taxon>Bacteria</taxon>
        <taxon>Bacillati</taxon>
        <taxon>Actinomycetota</taxon>
        <taxon>Actinomycetes</taxon>
        <taxon>Mycobacteriales</taxon>
        <taxon>Corynebacteriaceae</taxon>
        <taxon>Corynebacterium</taxon>
    </lineage>
</organism>
<evidence type="ECO:0000256" key="1">
    <source>
        <dbReference type="ARBA" id="ARBA00022448"/>
    </source>
</evidence>
<evidence type="ECO:0000256" key="3">
    <source>
        <dbReference type="ARBA" id="ARBA00022496"/>
    </source>
</evidence>
<dbReference type="SMART" id="SM00382">
    <property type="entry name" value="AAA"/>
    <property type="match status" value="1"/>
</dbReference>
<dbReference type="InterPro" id="IPR017871">
    <property type="entry name" value="ABC_transporter-like_CS"/>
</dbReference>
<dbReference type="PANTHER" id="PTHR42781">
    <property type="entry name" value="SPERMIDINE/PUTRESCINE IMPORT ATP-BINDING PROTEIN POTA"/>
    <property type="match status" value="1"/>
</dbReference>
<proteinExistence type="predicted"/>
<gene>
    <name evidence="11" type="primary">fbpC1</name>
    <name evidence="11" type="ORF">CTEST_10335</name>
</gene>
<dbReference type="SUPFAM" id="SSF52540">
    <property type="entry name" value="P-loop containing nucleoside triphosphate hydrolases"/>
    <property type="match status" value="1"/>
</dbReference>
<protein>
    <recommendedName>
        <fullName evidence="9">ABC-type quaternary amine transporter</fullName>
        <ecNumber evidence="9">7.6.2.9</ecNumber>
    </recommendedName>
</protein>
<evidence type="ECO:0000256" key="4">
    <source>
        <dbReference type="ARBA" id="ARBA00022741"/>
    </source>
</evidence>
<keyword evidence="4" id="KW-0547">Nucleotide-binding</keyword>
<dbReference type="KEGG" id="cted:CTEST_10335"/>
<keyword evidence="5" id="KW-0067">ATP-binding</keyword>
<keyword evidence="2" id="KW-1003">Cell membrane</keyword>
<feature type="domain" description="ABC transporter" evidence="10">
    <location>
        <begin position="5"/>
        <end position="238"/>
    </location>
</feature>
<keyword evidence="7" id="KW-0406">Ion transport</keyword>
<dbReference type="PANTHER" id="PTHR42781:SF4">
    <property type="entry name" value="SPERMIDINE_PUTRESCINE IMPORT ATP-BINDING PROTEIN POTA"/>
    <property type="match status" value="1"/>
</dbReference>
<dbReference type="InterPro" id="IPR003439">
    <property type="entry name" value="ABC_transporter-like_ATP-bd"/>
</dbReference>
<evidence type="ECO:0000256" key="5">
    <source>
        <dbReference type="ARBA" id="ARBA00022840"/>
    </source>
</evidence>
<accession>A0A0G3H9P9</accession>
<dbReference type="GO" id="GO:0015418">
    <property type="term" value="F:ABC-type quaternary ammonium compound transporting activity"/>
    <property type="evidence" value="ECO:0007669"/>
    <property type="project" value="UniProtKB-EC"/>
</dbReference>
<dbReference type="InterPro" id="IPR003593">
    <property type="entry name" value="AAA+_ATPase"/>
</dbReference>
<keyword evidence="3" id="KW-0410">Iron transport</keyword>
<keyword evidence="12" id="KW-1185">Reference proteome</keyword>
<keyword evidence="11" id="KW-0378">Hydrolase</keyword>
<dbReference type="Proteomes" id="UP000035540">
    <property type="component" value="Chromosome"/>
</dbReference>
<dbReference type="GO" id="GO:0015408">
    <property type="term" value="F:ABC-type ferric iron transporter activity"/>
    <property type="evidence" value="ECO:0007669"/>
    <property type="project" value="InterPro"/>
</dbReference>
<dbReference type="InterPro" id="IPR013611">
    <property type="entry name" value="Transp-assoc_OB_typ2"/>
</dbReference>
<dbReference type="GO" id="GO:0005524">
    <property type="term" value="F:ATP binding"/>
    <property type="evidence" value="ECO:0007669"/>
    <property type="project" value="UniProtKB-KW"/>
</dbReference>
<dbReference type="PROSITE" id="PS50893">
    <property type="entry name" value="ABC_TRANSPORTER_2"/>
    <property type="match status" value="1"/>
</dbReference>
<evidence type="ECO:0000256" key="2">
    <source>
        <dbReference type="ARBA" id="ARBA00022475"/>
    </source>
</evidence>
<dbReference type="PROSITE" id="PS00211">
    <property type="entry name" value="ABC_TRANSPORTER_1"/>
    <property type="match status" value="1"/>
</dbReference>
<evidence type="ECO:0000256" key="8">
    <source>
        <dbReference type="ARBA" id="ARBA00023136"/>
    </source>
</evidence>
<dbReference type="AlphaFoldDB" id="A0A0G3H9P9"/>
<keyword evidence="8" id="KW-0472">Membrane</keyword>
<keyword evidence="6" id="KW-0408">Iron</keyword>
<dbReference type="Pfam" id="PF08402">
    <property type="entry name" value="TOBE_2"/>
    <property type="match status" value="1"/>
</dbReference>
<evidence type="ECO:0000256" key="9">
    <source>
        <dbReference type="ARBA" id="ARBA00066388"/>
    </source>
</evidence>
<dbReference type="InterPro" id="IPR027417">
    <property type="entry name" value="P-loop_NTPase"/>
</dbReference>
<sequence length="346" mass="36055">MTSALTVSGLSARYPGSAASVLHEITLDVPEGELLAVLGPSGCGKSTLLRVLAGLMPATAGTVDLAGRRVVDGASGVAPEHRNIGLVPQDPSLFPHLDVAANVGFGLRARRRPVPERVTELLDVVGIPELAHRRPDELSGGQAQRVSLARALAPNPDLVLLDEPFSALDATLRLRLRGEIRGILAARGATGLLVTHDQDEALSTADRVAIINAGRIIQCGTPQEVYSRPETAWVAGFVGTCSLLRGSSDGTTVTSLLGRTPAPPSLPTGEVLVVVRPEQVRVLGPGQPGVDAVVEAVEYSGHSTRYVLRAEATAEEITARELGPARFVAGERVVGAVSEQLHVVAG</sequence>
<dbReference type="RefSeq" id="WP_047253643.1">
    <property type="nucleotide sequence ID" value="NZ_CP011545.1"/>
</dbReference>
<dbReference type="InterPro" id="IPR015853">
    <property type="entry name" value="ABC_transpr_FbpC"/>
</dbReference>
<dbReference type="CDD" id="cd03259">
    <property type="entry name" value="ABC_Carb_Solutes_like"/>
    <property type="match status" value="1"/>
</dbReference>
<evidence type="ECO:0000256" key="7">
    <source>
        <dbReference type="ARBA" id="ARBA00023065"/>
    </source>
</evidence>
<dbReference type="GO" id="GO:0016887">
    <property type="term" value="F:ATP hydrolysis activity"/>
    <property type="evidence" value="ECO:0007669"/>
    <property type="project" value="InterPro"/>
</dbReference>
<dbReference type="EMBL" id="CP011545">
    <property type="protein sequence ID" value="AKK09490.1"/>
    <property type="molecule type" value="Genomic_DNA"/>
</dbReference>
<dbReference type="STRING" id="136857.CTEST_10335"/>
<evidence type="ECO:0000313" key="11">
    <source>
        <dbReference type="EMBL" id="AKK09490.1"/>
    </source>
</evidence>
<dbReference type="InterPro" id="IPR008995">
    <property type="entry name" value="Mo/tungstate-bd_C_term_dom"/>
</dbReference>
<dbReference type="Pfam" id="PF00005">
    <property type="entry name" value="ABC_tran"/>
    <property type="match status" value="1"/>
</dbReference>
<dbReference type="FunFam" id="3.40.50.300:FF:000425">
    <property type="entry name" value="Probable ABC transporter, ATP-binding subunit"/>
    <property type="match status" value="1"/>
</dbReference>
<keyword evidence="1" id="KW-0813">Transport</keyword>
<dbReference type="Gene3D" id="3.40.50.300">
    <property type="entry name" value="P-loop containing nucleotide triphosphate hydrolases"/>
    <property type="match status" value="1"/>
</dbReference>
<evidence type="ECO:0000259" key="10">
    <source>
        <dbReference type="PROSITE" id="PS50893"/>
    </source>
</evidence>
<dbReference type="SUPFAM" id="SSF50331">
    <property type="entry name" value="MOP-like"/>
    <property type="match status" value="1"/>
</dbReference>